<evidence type="ECO:0000313" key="14">
    <source>
        <dbReference type="Proteomes" id="UP001497482"/>
    </source>
</evidence>
<dbReference type="GO" id="GO:0005886">
    <property type="term" value="C:plasma membrane"/>
    <property type="evidence" value="ECO:0007669"/>
    <property type="project" value="UniProtKB-SubCell"/>
</dbReference>
<reference evidence="13 14" key="1">
    <citation type="submission" date="2024-04" db="EMBL/GenBank/DDBJ databases">
        <authorList>
            <person name="Waldvogel A.-M."/>
            <person name="Schoenle A."/>
        </authorList>
    </citation>
    <scope>NUCLEOTIDE SEQUENCE [LARGE SCALE GENOMIC DNA]</scope>
</reference>
<keyword evidence="4 10" id="KW-0812">Transmembrane</keyword>
<keyword evidence="5 11" id="KW-0732">Signal</keyword>
<evidence type="ECO:0000256" key="11">
    <source>
        <dbReference type="SAM" id="SignalP"/>
    </source>
</evidence>
<feature type="region of interest" description="Disordered" evidence="9">
    <location>
        <begin position="179"/>
        <end position="213"/>
    </location>
</feature>
<feature type="transmembrane region" description="Helical" evidence="10">
    <location>
        <begin position="146"/>
        <end position="170"/>
    </location>
</feature>
<feature type="compositionally biased region" description="Basic and acidic residues" evidence="9">
    <location>
        <begin position="179"/>
        <end position="191"/>
    </location>
</feature>
<dbReference type="EMBL" id="OZ035824">
    <property type="protein sequence ID" value="CAL1593441.1"/>
    <property type="molecule type" value="Genomic_DNA"/>
</dbReference>
<sequence>MWEKATILLFVACALAQDLCSPGASDGYKVRLSIKTALDDQAYEWNTNELFLFRAALAYAMRSYLPDQHFEVSNILICDETPRVSFWFVVTSVNSATLIKKEDVENAVRKSRSRINSAFLLSDQTLEFVGIAPTLAAPFVPATPPWLIAFGVVMGVVGAGIVYFLVSAVLQRKRKKKGKMADDEARAERGISGENGSGIYNTSFSDEEKMTEM</sequence>
<comment type="subcellular location">
    <subcellularLocation>
        <location evidence="1">Cell membrane</location>
        <topology evidence="1">Single-pass type I membrane protein</topology>
    </subcellularLocation>
</comment>
<evidence type="ECO:0000313" key="13">
    <source>
        <dbReference type="EMBL" id="CAL1593441.1"/>
    </source>
</evidence>
<keyword evidence="14" id="KW-1185">Reference proteome</keyword>
<evidence type="ECO:0000259" key="12">
    <source>
        <dbReference type="PROSITE" id="PS52010"/>
    </source>
</evidence>
<keyword evidence="2" id="KW-1003">Cell membrane</keyword>
<evidence type="ECO:0000256" key="3">
    <source>
        <dbReference type="ARBA" id="ARBA00022553"/>
    </source>
</evidence>
<proteinExistence type="predicted"/>
<evidence type="ECO:0000256" key="8">
    <source>
        <dbReference type="ARBA" id="ARBA00023180"/>
    </source>
</evidence>
<feature type="signal peptide" evidence="11">
    <location>
        <begin position="1"/>
        <end position="16"/>
    </location>
</feature>
<evidence type="ECO:0000256" key="10">
    <source>
        <dbReference type="SAM" id="Phobius"/>
    </source>
</evidence>
<evidence type="ECO:0000256" key="2">
    <source>
        <dbReference type="ARBA" id="ARBA00022475"/>
    </source>
</evidence>
<keyword evidence="3" id="KW-0597">Phosphoprotein</keyword>
<dbReference type="InterPro" id="IPR042944">
    <property type="entry name" value="Collectrin"/>
</dbReference>
<evidence type="ECO:0000256" key="6">
    <source>
        <dbReference type="ARBA" id="ARBA00022989"/>
    </source>
</evidence>
<evidence type="ECO:0000256" key="9">
    <source>
        <dbReference type="SAM" id="MobiDB-lite"/>
    </source>
</evidence>
<feature type="chain" id="PRO_5043584528" description="Collectrin-like domain-containing protein" evidence="11">
    <location>
        <begin position="17"/>
        <end position="213"/>
    </location>
</feature>
<evidence type="ECO:0000256" key="5">
    <source>
        <dbReference type="ARBA" id="ARBA00022729"/>
    </source>
</evidence>
<dbReference type="GO" id="GO:0070062">
    <property type="term" value="C:extracellular exosome"/>
    <property type="evidence" value="ECO:0007669"/>
    <property type="project" value="TreeGrafter"/>
</dbReference>
<keyword evidence="6 10" id="KW-1133">Transmembrane helix</keyword>
<evidence type="ECO:0000256" key="4">
    <source>
        <dbReference type="ARBA" id="ARBA00022692"/>
    </source>
</evidence>
<dbReference type="PANTHER" id="PTHR46884">
    <property type="entry name" value="COLLECTRIN"/>
    <property type="match status" value="1"/>
</dbReference>
<organism evidence="13 14">
    <name type="scientific">Knipowitschia caucasica</name>
    <name type="common">Caucasian dwarf goby</name>
    <name type="synonym">Pomatoschistus caucasicus</name>
    <dbReference type="NCBI Taxonomy" id="637954"/>
    <lineage>
        <taxon>Eukaryota</taxon>
        <taxon>Metazoa</taxon>
        <taxon>Chordata</taxon>
        <taxon>Craniata</taxon>
        <taxon>Vertebrata</taxon>
        <taxon>Euteleostomi</taxon>
        <taxon>Actinopterygii</taxon>
        <taxon>Neopterygii</taxon>
        <taxon>Teleostei</taxon>
        <taxon>Neoteleostei</taxon>
        <taxon>Acanthomorphata</taxon>
        <taxon>Gobiaria</taxon>
        <taxon>Gobiiformes</taxon>
        <taxon>Gobioidei</taxon>
        <taxon>Gobiidae</taxon>
        <taxon>Gobiinae</taxon>
        <taxon>Knipowitschia</taxon>
    </lineage>
</organism>
<dbReference type="AlphaFoldDB" id="A0AAV2KYX0"/>
<evidence type="ECO:0000256" key="1">
    <source>
        <dbReference type="ARBA" id="ARBA00004251"/>
    </source>
</evidence>
<gene>
    <name evidence="13" type="ORF">KC01_LOCUS22550</name>
</gene>
<keyword evidence="8" id="KW-0325">Glycoprotein</keyword>
<evidence type="ECO:0000256" key="7">
    <source>
        <dbReference type="ARBA" id="ARBA00023136"/>
    </source>
</evidence>
<dbReference type="PANTHER" id="PTHR46884:SF1">
    <property type="entry name" value="COLLECTRIN"/>
    <property type="match status" value="1"/>
</dbReference>
<dbReference type="Pfam" id="PF16959">
    <property type="entry name" value="Collectrin"/>
    <property type="match status" value="1"/>
</dbReference>
<dbReference type="PROSITE" id="PS52010">
    <property type="entry name" value="COLLECTRIN_LIKE"/>
    <property type="match status" value="1"/>
</dbReference>
<dbReference type="InterPro" id="IPR031588">
    <property type="entry name" value="Collectrin_dom"/>
</dbReference>
<accession>A0AAV2KYX0</accession>
<keyword evidence="7 10" id="KW-0472">Membrane</keyword>
<protein>
    <recommendedName>
        <fullName evidence="12">Collectrin-like domain-containing protein</fullName>
    </recommendedName>
</protein>
<feature type="domain" description="Collectrin-like" evidence="12">
    <location>
        <begin position="24"/>
        <end position="213"/>
    </location>
</feature>
<name>A0AAV2KYX0_KNICA</name>
<dbReference type="Proteomes" id="UP001497482">
    <property type="component" value="Chromosome 2"/>
</dbReference>
<dbReference type="GO" id="GO:0051957">
    <property type="term" value="P:positive regulation of amino acid transport"/>
    <property type="evidence" value="ECO:0007669"/>
    <property type="project" value="TreeGrafter"/>
</dbReference>